<dbReference type="GO" id="GO:0071375">
    <property type="term" value="P:cellular response to peptide hormone stimulus"/>
    <property type="evidence" value="ECO:0007669"/>
    <property type="project" value="TreeGrafter"/>
</dbReference>
<reference evidence="23" key="1">
    <citation type="thesis" date="2021" institute="BYU ScholarsArchive" country="Provo, UT, USA">
        <title>Applications of and Algorithms for Genome Assembly and Genomic Analyses with an Emphasis on Marine Teleosts.</title>
        <authorList>
            <person name="Pickett B.D."/>
        </authorList>
    </citation>
    <scope>NUCLEOTIDE SEQUENCE</scope>
    <source>
        <strain evidence="23">HI-2016</strain>
    </source>
</reference>
<dbReference type="GO" id="GO:0006700">
    <property type="term" value="P:C21-steroid hormone biosynthetic process"/>
    <property type="evidence" value="ECO:0007669"/>
    <property type="project" value="TreeGrafter"/>
</dbReference>
<comment type="similarity">
    <text evidence="3 21">Belongs to the cytochrome P450 family.</text>
</comment>
<dbReference type="GO" id="GO:0034650">
    <property type="term" value="P:cortisol metabolic process"/>
    <property type="evidence" value="ECO:0007669"/>
    <property type="project" value="TreeGrafter"/>
</dbReference>
<evidence type="ECO:0000256" key="8">
    <source>
        <dbReference type="ARBA" id="ARBA00022723"/>
    </source>
</evidence>
<evidence type="ECO:0000256" key="14">
    <source>
        <dbReference type="ARBA" id="ARBA00023098"/>
    </source>
</evidence>
<keyword evidence="15 22" id="KW-0496">Mitochondrion</keyword>
<dbReference type="GO" id="GO:0005506">
    <property type="term" value="F:iron ion binding"/>
    <property type="evidence" value="ECO:0007669"/>
    <property type="project" value="InterPro"/>
</dbReference>
<evidence type="ECO:0000256" key="7">
    <source>
        <dbReference type="ARBA" id="ARBA00022617"/>
    </source>
</evidence>
<keyword evidence="10 22" id="KW-0809">Transit peptide</keyword>
<keyword evidence="6 22" id="KW-0153">Cholesterol metabolism</keyword>
<keyword evidence="14 22" id="KW-0443">Lipid metabolism</keyword>
<keyword evidence="13 21" id="KW-0503">Monooxygenase</keyword>
<evidence type="ECO:0000256" key="21">
    <source>
        <dbReference type="RuleBase" id="RU000461"/>
    </source>
</evidence>
<evidence type="ECO:0000256" key="3">
    <source>
        <dbReference type="ARBA" id="ARBA00010617"/>
    </source>
</evidence>
<feature type="binding site" description="axial binding residue" evidence="20">
    <location>
        <position position="490"/>
    </location>
    <ligand>
        <name>heme</name>
        <dbReference type="ChEBI" id="CHEBI:30413"/>
    </ligand>
    <ligandPart>
        <name>Fe</name>
        <dbReference type="ChEBI" id="CHEBI:18248"/>
    </ligandPart>
</feature>
<comment type="catalytic activity">
    <reaction evidence="22">
        <text>6 reduced [adrenodoxin] + cholesterol + 3 O2 + 6 H(+) = 4-methylpentanal + pregnenolone + 6 oxidized [adrenodoxin] + 4 H2O</text>
        <dbReference type="Rhea" id="RHEA:35739"/>
        <dbReference type="Rhea" id="RHEA-COMP:9998"/>
        <dbReference type="Rhea" id="RHEA-COMP:9999"/>
        <dbReference type="ChEBI" id="CHEBI:15377"/>
        <dbReference type="ChEBI" id="CHEBI:15378"/>
        <dbReference type="ChEBI" id="CHEBI:15379"/>
        <dbReference type="ChEBI" id="CHEBI:16113"/>
        <dbReference type="ChEBI" id="CHEBI:16581"/>
        <dbReference type="ChEBI" id="CHEBI:17998"/>
        <dbReference type="ChEBI" id="CHEBI:33737"/>
        <dbReference type="ChEBI" id="CHEBI:33738"/>
        <dbReference type="EC" id="1.14.15.6"/>
    </reaction>
</comment>
<evidence type="ECO:0000256" key="10">
    <source>
        <dbReference type="ARBA" id="ARBA00022946"/>
    </source>
</evidence>
<sequence length="507" mass="57594">MMGSCRVCARCTTLCRAPAGLFGDGNRAAPTRRYQSASVPMVREGATPDSTQVRPFDEIPGRWKSGLASVVSFMKQGGFKNIHRMMVQNFDTFGPIYRKSEGAWKREQYCPHREKIGNYESVNIINPDDASILFKAEGHYPTRLLVPPWISYRDYRNQNYGILLKSGEDWKNNRAVLNREVISPKVQEKFLPLLDDVSQDFIARVQNKIDKSRKNKWTSDFSHELFKVALESVGAVLYGERLGLLQDHIEPEAQHFIDCVSLMFKSTAPMLYIPPKLLRLIGAKAWTDHVTAWDGILRHADKCIQNTYRRMCKEPGSSSKYPGLLATLMMQESLSMEDIKSNVTDLMAGGVDTTSMTLQWTLYELSKQPALQEELRTEITAALASSNGDLVQLLKKVPLVKATVKETLRYDGVRSRLYPVAVSLQRYITEDIVIQNYHIPSGTLVQHGIYAMARDPHSFPNPEKYMPSRWLQGGPSYFRNVGFGFGRRQCIGRRIAEAEMQLFLIHV</sequence>
<evidence type="ECO:0000313" key="23">
    <source>
        <dbReference type="EMBL" id="KAG9341234.1"/>
    </source>
</evidence>
<name>A0A8T2NMI3_9TELE</name>
<evidence type="ECO:0000256" key="4">
    <source>
        <dbReference type="ARBA" id="ARBA00012764"/>
    </source>
</evidence>
<feature type="non-terminal residue" evidence="23">
    <location>
        <position position="1"/>
    </location>
</feature>
<dbReference type="PRINTS" id="PR00463">
    <property type="entry name" value="EP450I"/>
</dbReference>
<gene>
    <name evidence="23" type="ORF">JZ751_019675</name>
</gene>
<dbReference type="SUPFAM" id="SSF48264">
    <property type="entry name" value="Cytochrome P450"/>
    <property type="match status" value="1"/>
</dbReference>
<dbReference type="EC" id="1.14.15.6" evidence="4 22"/>
<evidence type="ECO:0000256" key="18">
    <source>
        <dbReference type="ARBA" id="ARBA00023221"/>
    </source>
</evidence>
<dbReference type="GO" id="GO:0008203">
    <property type="term" value="P:cholesterol metabolic process"/>
    <property type="evidence" value="ECO:0007669"/>
    <property type="project" value="UniProtKB-KW"/>
</dbReference>
<keyword evidence="7 20" id="KW-0349">Heme</keyword>
<evidence type="ECO:0000256" key="6">
    <source>
        <dbReference type="ARBA" id="ARBA00022548"/>
    </source>
</evidence>
<keyword evidence="9" id="KW-0999">Mitochondrion inner membrane</keyword>
<keyword evidence="19 22" id="KW-0755">Steroidogenesis</keyword>
<dbReference type="Gene3D" id="1.10.630.10">
    <property type="entry name" value="Cytochrome P450"/>
    <property type="match status" value="1"/>
</dbReference>
<evidence type="ECO:0000256" key="13">
    <source>
        <dbReference type="ARBA" id="ARBA00023033"/>
    </source>
</evidence>
<dbReference type="GO" id="GO:0020037">
    <property type="term" value="F:heme binding"/>
    <property type="evidence" value="ECO:0007669"/>
    <property type="project" value="InterPro"/>
</dbReference>
<comment type="subcellular location">
    <subcellularLocation>
        <location evidence="22">Mitochondrion inner membrane</location>
        <topology evidence="22">Peripheral membrane protein</topology>
    </subcellularLocation>
    <text evidence="22">Localizes to the matrix side of the mitochondrion inner membrane.</text>
</comment>
<keyword evidence="17 22" id="KW-1207">Sterol metabolism</keyword>
<dbReference type="Pfam" id="PF00067">
    <property type="entry name" value="p450"/>
    <property type="match status" value="1"/>
</dbReference>
<dbReference type="InterPro" id="IPR050479">
    <property type="entry name" value="CYP11_CYP27_families"/>
</dbReference>
<dbReference type="GO" id="GO:0008386">
    <property type="term" value="F:cholesterol monooxygenase (side-chain-cleaving) activity"/>
    <property type="evidence" value="ECO:0007669"/>
    <property type="project" value="UniProtKB-EC"/>
</dbReference>
<organism evidence="23 24">
    <name type="scientific">Albula glossodonta</name>
    <name type="common">roundjaw bonefish</name>
    <dbReference type="NCBI Taxonomy" id="121402"/>
    <lineage>
        <taxon>Eukaryota</taxon>
        <taxon>Metazoa</taxon>
        <taxon>Chordata</taxon>
        <taxon>Craniata</taxon>
        <taxon>Vertebrata</taxon>
        <taxon>Euteleostomi</taxon>
        <taxon>Actinopterygii</taxon>
        <taxon>Neopterygii</taxon>
        <taxon>Teleostei</taxon>
        <taxon>Albuliformes</taxon>
        <taxon>Albulidae</taxon>
        <taxon>Albula</taxon>
    </lineage>
</organism>
<keyword evidence="18 22" id="KW-0753">Steroid metabolism</keyword>
<evidence type="ECO:0000256" key="16">
    <source>
        <dbReference type="ARBA" id="ARBA00023136"/>
    </source>
</evidence>
<dbReference type="InterPro" id="IPR036396">
    <property type="entry name" value="Cyt_P450_sf"/>
</dbReference>
<evidence type="ECO:0000256" key="9">
    <source>
        <dbReference type="ARBA" id="ARBA00022792"/>
    </source>
</evidence>
<comment type="caution">
    <text evidence="23">The sequence shown here is derived from an EMBL/GenBank/DDBJ whole genome shotgun (WGS) entry which is preliminary data.</text>
</comment>
<proteinExistence type="inferred from homology"/>
<keyword evidence="8 20" id="KW-0479">Metal-binding</keyword>
<evidence type="ECO:0000256" key="20">
    <source>
        <dbReference type="PIRSR" id="PIRSR602401-1"/>
    </source>
</evidence>
<keyword evidence="11 21" id="KW-0560">Oxidoreductase</keyword>
<dbReference type="PRINTS" id="PR00385">
    <property type="entry name" value="P450"/>
</dbReference>
<protein>
    <recommendedName>
        <fullName evidence="5 22">Cholesterol side-chain cleavage enzyme, mitochondrial</fullName>
        <ecNumber evidence="4 22">1.14.15.6</ecNumber>
    </recommendedName>
    <alternativeName>
        <fullName evidence="22">Cholesterol desmolase</fullName>
    </alternativeName>
</protein>
<evidence type="ECO:0000256" key="5">
    <source>
        <dbReference type="ARBA" id="ARBA00019844"/>
    </source>
</evidence>
<evidence type="ECO:0000256" key="12">
    <source>
        <dbReference type="ARBA" id="ARBA00023004"/>
    </source>
</evidence>
<comment type="function">
    <text evidence="22">A cytochrome P450 monooxygenase that catalyzes the side-chain hydroxylation and cleavage of cholesterol to pregnenolone, the precursor of most steroid hormones. Catalyzes three sequential oxidation reactions of cholesterol, namely the hydroxylation at C22 followed with the hydroxylation at C20 to yield 20R,22R-hydroxycholesterol that is further cleaved between C20 and C22 to yield the C21-steroid pregnenolone and 4-methylpentanal. Mechanistically, uses molecular oxygen inserting one oxygen atom into a substrate and reducing the second into a water molecule. Two electrons are provided by NADPH via a two-protein mitochondrial transfer system comprising flavoprotein FDXR (adrenodoxin/ferredoxin reductase) and nonheme iron-sulfur protein FDX1 or FDX2 (adrenodoxin/ferredoxin).</text>
</comment>
<evidence type="ECO:0000256" key="15">
    <source>
        <dbReference type="ARBA" id="ARBA00023128"/>
    </source>
</evidence>
<evidence type="ECO:0000256" key="2">
    <source>
        <dbReference type="ARBA" id="ARBA00005108"/>
    </source>
</evidence>
<dbReference type="OrthoDB" id="3945418at2759"/>
<comment type="cofactor">
    <cofactor evidence="1 20 22">
        <name>heme</name>
        <dbReference type="ChEBI" id="CHEBI:30413"/>
    </cofactor>
</comment>
<dbReference type="AlphaFoldDB" id="A0A8T2NMI3"/>
<dbReference type="PROSITE" id="PS00086">
    <property type="entry name" value="CYTOCHROME_P450"/>
    <property type="match status" value="1"/>
</dbReference>
<dbReference type="GO" id="GO:0005743">
    <property type="term" value="C:mitochondrial inner membrane"/>
    <property type="evidence" value="ECO:0007669"/>
    <property type="project" value="UniProtKB-SubCell"/>
</dbReference>
<dbReference type="InterPro" id="IPR002401">
    <property type="entry name" value="Cyt_P450_E_grp-I"/>
</dbReference>
<dbReference type="InterPro" id="IPR001128">
    <property type="entry name" value="Cyt_P450"/>
</dbReference>
<dbReference type="EMBL" id="JAFBMS010000037">
    <property type="protein sequence ID" value="KAG9341234.1"/>
    <property type="molecule type" value="Genomic_DNA"/>
</dbReference>
<dbReference type="InterPro" id="IPR017972">
    <property type="entry name" value="Cyt_P450_CS"/>
</dbReference>
<evidence type="ECO:0000256" key="22">
    <source>
        <dbReference type="RuleBase" id="RU364077"/>
    </source>
</evidence>
<keyword evidence="12 20" id="KW-0408">Iron</keyword>
<keyword evidence="24" id="KW-1185">Reference proteome</keyword>
<dbReference type="PANTHER" id="PTHR24279:SF3">
    <property type="entry name" value="CHOLESTEROL SIDE-CHAIN CLEAVAGE ENZYME, MITOCHONDRIAL"/>
    <property type="match status" value="1"/>
</dbReference>
<evidence type="ECO:0000256" key="17">
    <source>
        <dbReference type="ARBA" id="ARBA00023166"/>
    </source>
</evidence>
<evidence type="ECO:0000313" key="24">
    <source>
        <dbReference type="Proteomes" id="UP000824540"/>
    </source>
</evidence>
<evidence type="ECO:0000256" key="1">
    <source>
        <dbReference type="ARBA" id="ARBA00001971"/>
    </source>
</evidence>
<accession>A0A8T2NMI3</accession>
<comment type="pathway">
    <text evidence="2 22">Lipid metabolism; C21-steroid hormone metabolism.</text>
</comment>
<dbReference type="PANTHER" id="PTHR24279">
    <property type="entry name" value="CYTOCHROME P450"/>
    <property type="match status" value="1"/>
</dbReference>
<evidence type="ECO:0000256" key="11">
    <source>
        <dbReference type="ARBA" id="ARBA00023002"/>
    </source>
</evidence>
<keyword evidence="16 22" id="KW-0472">Membrane</keyword>
<evidence type="ECO:0000256" key="19">
    <source>
        <dbReference type="ARBA" id="ARBA00023250"/>
    </source>
</evidence>
<dbReference type="Proteomes" id="UP000824540">
    <property type="component" value="Unassembled WGS sequence"/>
</dbReference>
<dbReference type="GO" id="GO:0006704">
    <property type="term" value="P:glucocorticoid biosynthetic process"/>
    <property type="evidence" value="ECO:0007669"/>
    <property type="project" value="TreeGrafter"/>
</dbReference>